<feature type="non-terminal residue" evidence="2">
    <location>
        <position position="1"/>
    </location>
</feature>
<dbReference type="EMBL" id="KN837400">
    <property type="protein sequence ID" value="KIJ25741.1"/>
    <property type="molecule type" value="Genomic_DNA"/>
</dbReference>
<accession>A0A0C9UK11</accession>
<sequence length="99" mass="10760">DLALELLLPINEEKEEAERAALARKQAAVATQGNHASGMPQEQNADDDDEDDEDGDEADGEEEEDEEDDEDDENNDLSRDSMDSGMTGASSQNGIEYSP</sequence>
<feature type="compositionally biased region" description="Polar residues" evidence="1">
    <location>
        <begin position="31"/>
        <end position="43"/>
    </location>
</feature>
<dbReference type="Proteomes" id="UP000054279">
    <property type="component" value="Unassembled WGS sequence"/>
</dbReference>
<protein>
    <submittedName>
        <fullName evidence="2">Uncharacterized protein</fullName>
    </submittedName>
</protein>
<evidence type="ECO:0000313" key="2">
    <source>
        <dbReference type="EMBL" id="KIJ25741.1"/>
    </source>
</evidence>
<keyword evidence="3" id="KW-1185">Reference proteome</keyword>
<dbReference type="AlphaFoldDB" id="A0A0C9UK11"/>
<feature type="compositionally biased region" description="Polar residues" evidence="1">
    <location>
        <begin position="87"/>
        <end position="99"/>
    </location>
</feature>
<gene>
    <name evidence="2" type="ORF">M422DRAFT_273262</name>
</gene>
<proteinExistence type="predicted"/>
<dbReference type="HOGENOM" id="CLU_2326481_0_0_1"/>
<feature type="region of interest" description="Disordered" evidence="1">
    <location>
        <begin position="19"/>
        <end position="99"/>
    </location>
</feature>
<feature type="compositionally biased region" description="Acidic residues" evidence="1">
    <location>
        <begin position="44"/>
        <end position="75"/>
    </location>
</feature>
<reference evidence="2 3" key="1">
    <citation type="submission" date="2014-06" db="EMBL/GenBank/DDBJ databases">
        <title>Evolutionary Origins and Diversification of the Mycorrhizal Mutualists.</title>
        <authorList>
            <consortium name="DOE Joint Genome Institute"/>
            <consortium name="Mycorrhizal Genomics Consortium"/>
            <person name="Kohler A."/>
            <person name="Kuo A."/>
            <person name="Nagy L.G."/>
            <person name="Floudas D."/>
            <person name="Copeland A."/>
            <person name="Barry K.W."/>
            <person name="Cichocki N."/>
            <person name="Veneault-Fourrey C."/>
            <person name="LaButti K."/>
            <person name="Lindquist E.A."/>
            <person name="Lipzen A."/>
            <person name="Lundell T."/>
            <person name="Morin E."/>
            <person name="Murat C."/>
            <person name="Riley R."/>
            <person name="Ohm R."/>
            <person name="Sun H."/>
            <person name="Tunlid A."/>
            <person name="Henrissat B."/>
            <person name="Grigoriev I.V."/>
            <person name="Hibbett D.S."/>
            <person name="Martin F."/>
        </authorList>
    </citation>
    <scope>NUCLEOTIDE SEQUENCE [LARGE SCALE GENOMIC DNA]</scope>
    <source>
        <strain evidence="2 3">SS14</strain>
    </source>
</reference>
<name>A0A0C9UK11_SPHS4</name>
<organism evidence="2 3">
    <name type="scientific">Sphaerobolus stellatus (strain SS14)</name>
    <dbReference type="NCBI Taxonomy" id="990650"/>
    <lineage>
        <taxon>Eukaryota</taxon>
        <taxon>Fungi</taxon>
        <taxon>Dikarya</taxon>
        <taxon>Basidiomycota</taxon>
        <taxon>Agaricomycotina</taxon>
        <taxon>Agaricomycetes</taxon>
        <taxon>Phallomycetidae</taxon>
        <taxon>Geastrales</taxon>
        <taxon>Sphaerobolaceae</taxon>
        <taxon>Sphaerobolus</taxon>
    </lineage>
</organism>
<evidence type="ECO:0000313" key="3">
    <source>
        <dbReference type="Proteomes" id="UP000054279"/>
    </source>
</evidence>
<evidence type="ECO:0000256" key="1">
    <source>
        <dbReference type="SAM" id="MobiDB-lite"/>
    </source>
</evidence>